<comment type="caution">
    <text evidence="3">The sequence shown here is derived from an EMBL/GenBank/DDBJ whole genome shotgun (WGS) entry which is preliminary data.</text>
</comment>
<name>A0AAE0LBJ7_9CHLO</name>
<protein>
    <recommendedName>
        <fullName evidence="2">G-patch domain-containing protein</fullName>
    </recommendedName>
</protein>
<dbReference type="GO" id="GO:0005730">
    <property type="term" value="C:nucleolus"/>
    <property type="evidence" value="ECO:0007669"/>
    <property type="project" value="TreeGrafter"/>
</dbReference>
<feature type="non-terminal residue" evidence="3">
    <location>
        <position position="499"/>
    </location>
</feature>
<feature type="region of interest" description="Disordered" evidence="1">
    <location>
        <begin position="352"/>
        <end position="423"/>
    </location>
</feature>
<feature type="region of interest" description="Disordered" evidence="1">
    <location>
        <begin position="84"/>
        <end position="235"/>
    </location>
</feature>
<reference evidence="3 4" key="1">
    <citation type="journal article" date="2015" name="Genome Biol. Evol.">
        <title>Comparative Genomics of a Bacterivorous Green Alga Reveals Evolutionary Causalities and Consequences of Phago-Mixotrophic Mode of Nutrition.</title>
        <authorList>
            <person name="Burns J.A."/>
            <person name="Paasch A."/>
            <person name="Narechania A."/>
            <person name="Kim E."/>
        </authorList>
    </citation>
    <scope>NUCLEOTIDE SEQUENCE [LARGE SCALE GENOMIC DNA]</scope>
    <source>
        <strain evidence="3 4">PLY_AMNH</strain>
    </source>
</reference>
<evidence type="ECO:0000259" key="2">
    <source>
        <dbReference type="PROSITE" id="PS50174"/>
    </source>
</evidence>
<dbReference type="InterPro" id="IPR000467">
    <property type="entry name" value="G_patch_dom"/>
</dbReference>
<gene>
    <name evidence="3" type="ORF">CYMTET_12931</name>
</gene>
<dbReference type="AlphaFoldDB" id="A0AAE0LBJ7"/>
<feature type="compositionally biased region" description="Acidic residues" evidence="1">
    <location>
        <begin position="127"/>
        <end position="142"/>
    </location>
</feature>
<dbReference type="Pfam" id="PF01585">
    <property type="entry name" value="G-patch"/>
    <property type="match status" value="1"/>
</dbReference>
<feature type="compositionally biased region" description="Acidic residues" evidence="1">
    <location>
        <begin position="89"/>
        <end position="99"/>
    </location>
</feature>
<keyword evidence="4" id="KW-1185">Reference proteome</keyword>
<dbReference type="SMART" id="SM00443">
    <property type="entry name" value="G_patch"/>
    <property type="match status" value="1"/>
</dbReference>
<dbReference type="GO" id="GO:0003676">
    <property type="term" value="F:nucleic acid binding"/>
    <property type="evidence" value="ECO:0007669"/>
    <property type="project" value="InterPro"/>
</dbReference>
<dbReference type="PANTHER" id="PTHR23149">
    <property type="entry name" value="G PATCH DOMAIN CONTAINING PROTEIN"/>
    <property type="match status" value="1"/>
</dbReference>
<dbReference type="PANTHER" id="PTHR23149:SF9">
    <property type="entry name" value="G PATCH DOMAIN-CONTAINING PROTEIN 4"/>
    <property type="match status" value="1"/>
</dbReference>
<dbReference type="Proteomes" id="UP001190700">
    <property type="component" value="Unassembled WGS sequence"/>
</dbReference>
<evidence type="ECO:0000313" key="4">
    <source>
        <dbReference type="Proteomes" id="UP001190700"/>
    </source>
</evidence>
<feature type="compositionally biased region" description="Polar residues" evidence="1">
    <location>
        <begin position="489"/>
        <end position="499"/>
    </location>
</feature>
<feature type="region of interest" description="Disordered" evidence="1">
    <location>
        <begin position="269"/>
        <end position="299"/>
    </location>
</feature>
<feature type="compositionally biased region" description="Low complexity" evidence="1">
    <location>
        <begin position="406"/>
        <end position="422"/>
    </location>
</feature>
<dbReference type="PROSITE" id="PS50174">
    <property type="entry name" value="G_PATCH"/>
    <property type="match status" value="1"/>
</dbReference>
<feature type="compositionally biased region" description="Basic and acidic residues" evidence="1">
    <location>
        <begin position="203"/>
        <end position="220"/>
    </location>
</feature>
<evidence type="ECO:0000313" key="3">
    <source>
        <dbReference type="EMBL" id="KAK3279168.1"/>
    </source>
</evidence>
<feature type="region of interest" description="Disordered" evidence="1">
    <location>
        <begin position="450"/>
        <end position="499"/>
    </location>
</feature>
<accession>A0AAE0LBJ7</accession>
<dbReference type="InterPro" id="IPR050656">
    <property type="entry name" value="PINX1"/>
</dbReference>
<dbReference type="EMBL" id="LGRX02005098">
    <property type="protein sequence ID" value="KAK3279168.1"/>
    <property type="molecule type" value="Genomic_DNA"/>
</dbReference>
<feature type="domain" description="G-patch" evidence="2">
    <location>
        <begin position="14"/>
        <end position="60"/>
    </location>
</feature>
<feature type="compositionally biased region" description="Basic residues" evidence="1">
    <location>
        <begin position="104"/>
        <end position="122"/>
    </location>
</feature>
<evidence type="ECO:0000256" key="1">
    <source>
        <dbReference type="SAM" id="MobiDB-lite"/>
    </source>
</evidence>
<proteinExistence type="predicted"/>
<sequence length="499" mass="53384">MKIPKKPVDPTQAYSGWGQSMMEKMGWKSGGGLGKEGQGMNEHIEVVKKDDQQGVGANDRYAWEDKWWEGVYTSTSKLDKLAALKGDSDDSDESSDSDDGVNVTKKKKGSSPKRNGKEKKKTKPESESDSDDDSDTDDDVEDGRDGITCTATKAERAIAKQLAQDGWGRWGGREGKMSRIRAAEASFQAEKGPAAAGAPSVQKDGEMRKKGRKDNEEEKVKKKRKSAEPETGSTKKTVILAAVQAEKVANKKRRKEAKSCDSLKEVADVEMDGGIPESEPSRGLGCSSTAVKDGVGKIKEEEEEEISEGKKWWGAGIFVSAGVLKSRDEEKEDVKKSRGFDEDDQVNLYDLAHDGKTSGKQGLGTRSKNKFAGAQATPGKAWSQAGSLGPQGDAKANRWAAGYSLQGAQRRQQGGSAKRAGQFRNLATPASWAGSQEGSLAGAQRLCKGVVTSGQPAGPSGDAGARRDHRQRGSLQGPSRSDERLVTAGSLQAQATAMP</sequence>
<organism evidence="3 4">
    <name type="scientific">Cymbomonas tetramitiformis</name>
    <dbReference type="NCBI Taxonomy" id="36881"/>
    <lineage>
        <taxon>Eukaryota</taxon>
        <taxon>Viridiplantae</taxon>
        <taxon>Chlorophyta</taxon>
        <taxon>Pyramimonadophyceae</taxon>
        <taxon>Pyramimonadales</taxon>
        <taxon>Pyramimonadaceae</taxon>
        <taxon>Cymbomonas</taxon>
    </lineage>
</organism>